<evidence type="ECO:0000259" key="1">
    <source>
        <dbReference type="Pfam" id="PF25535"/>
    </source>
</evidence>
<gene>
    <name evidence="2" type="ORF">ACFOZ5_12495</name>
</gene>
<comment type="caution">
    <text evidence="2">The sequence shown here is derived from an EMBL/GenBank/DDBJ whole genome shotgun (WGS) entry which is preliminary data.</text>
</comment>
<accession>A0ABV8QHR0</accession>
<sequence length="154" mass="17436">MKYEDMSLYEYKLPFSLSGFYNVGWIDEPGGYASGRSKELVDKLVEMLLGKDGCKFEFNLLRGPAHACEICGEREVKVKLGDKEHFLGCSELMVPDEKNGVFYVSPSMIIHYMDKHGYLPPKNFCDAVHAVDMARPFDAYETYLDALVKQKTAG</sequence>
<dbReference type="Proteomes" id="UP001595798">
    <property type="component" value="Unassembled WGS sequence"/>
</dbReference>
<evidence type="ECO:0000313" key="3">
    <source>
        <dbReference type="Proteomes" id="UP001595798"/>
    </source>
</evidence>
<organism evidence="2 3">
    <name type="scientific">Marinobacter lacisalsi</name>
    <dbReference type="NCBI Taxonomy" id="475979"/>
    <lineage>
        <taxon>Bacteria</taxon>
        <taxon>Pseudomonadati</taxon>
        <taxon>Pseudomonadota</taxon>
        <taxon>Gammaproteobacteria</taxon>
        <taxon>Pseudomonadales</taxon>
        <taxon>Marinobacteraceae</taxon>
        <taxon>Marinobacter</taxon>
    </lineage>
</organism>
<proteinExistence type="predicted"/>
<feature type="domain" description="DUF7919" evidence="1">
    <location>
        <begin position="1"/>
        <end position="128"/>
    </location>
</feature>
<dbReference type="EMBL" id="JBHSDI010000015">
    <property type="protein sequence ID" value="MFC4259851.1"/>
    <property type="molecule type" value="Genomic_DNA"/>
</dbReference>
<dbReference type="Pfam" id="PF25535">
    <property type="entry name" value="DUF7919"/>
    <property type="match status" value="1"/>
</dbReference>
<keyword evidence="3" id="KW-1185">Reference proteome</keyword>
<dbReference type="InterPro" id="IPR057679">
    <property type="entry name" value="DUF7919"/>
</dbReference>
<protein>
    <recommendedName>
        <fullName evidence="1">DUF7919 domain-containing protein</fullName>
    </recommendedName>
</protein>
<name>A0ABV8QHR0_9GAMM</name>
<reference evidence="3" key="1">
    <citation type="journal article" date="2019" name="Int. J. Syst. Evol. Microbiol.">
        <title>The Global Catalogue of Microorganisms (GCM) 10K type strain sequencing project: providing services to taxonomists for standard genome sequencing and annotation.</title>
        <authorList>
            <consortium name="The Broad Institute Genomics Platform"/>
            <consortium name="The Broad Institute Genome Sequencing Center for Infectious Disease"/>
            <person name="Wu L."/>
            <person name="Ma J."/>
        </authorList>
    </citation>
    <scope>NUCLEOTIDE SEQUENCE [LARGE SCALE GENOMIC DNA]</scope>
    <source>
        <strain evidence="3">CECT 7297</strain>
    </source>
</reference>
<evidence type="ECO:0000313" key="2">
    <source>
        <dbReference type="EMBL" id="MFC4259851.1"/>
    </source>
</evidence>
<dbReference type="RefSeq" id="WP_379887782.1">
    <property type="nucleotide sequence ID" value="NZ_JBHSDI010000015.1"/>
</dbReference>